<evidence type="ECO:0000256" key="1">
    <source>
        <dbReference type="SAM" id="SignalP"/>
    </source>
</evidence>
<protein>
    <submittedName>
        <fullName evidence="2">Uncharacterized protein</fullName>
    </submittedName>
</protein>
<dbReference type="Proteomes" id="UP001596380">
    <property type="component" value="Unassembled WGS sequence"/>
</dbReference>
<feature type="signal peptide" evidence="1">
    <location>
        <begin position="1"/>
        <end position="22"/>
    </location>
</feature>
<feature type="chain" id="PRO_5047265363" evidence="1">
    <location>
        <begin position="23"/>
        <end position="144"/>
    </location>
</feature>
<gene>
    <name evidence="2" type="ORF">ACFQKB_19140</name>
</gene>
<keyword evidence="1" id="KW-0732">Signal</keyword>
<organism evidence="2 3">
    <name type="scientific">Actinomadura yumaensis</name>
    <dbReference type="NCBI Taxonomy" id="111807"/>
    <lineage>
        <taxon>Bacteria</taxon>
        <taxon>Bacillati</taxon>
        <taxon>Actinomycetota</taxon>
        <taxon>Actinomycetes</taxon>
        <taxon>Streptosporangiales</taxon>
        <taxon>Thermomonosporaceae</taxon>
        <taxon>Actinomadura</taxon>
    </lineage>
</organism>
<evidence type="ECO:0000313" key="2">
    <source>
        <dbReference type="EMBL" id="MFC6881876.1"/>
    </source>
</evidence>
<dbReference type="RefSeq" id="WP_160823543.1">
    <property type="nucleotide sequence ID" value="NZ_JBHSXE010000001.1"/>
</dbReference>
<keyword evidence="3" id="KW-1185">Reference proteome</keyword>
<dbReference type="EMBL" id="JBHSXS010000010">
    <property type="protein sequence ID" value="MFC6881876.1"/>
    <property type="molecule type" value="Genomic_DNA"/>
</dbReference>
<accession>A0ABW2CLS8</accession>
<comment type="caution">
    <text evidence="2">The sequence shown here is derived from an EMBL/GenBank/DDBJ whole genome shotgun (WGS) entry which is preliminary data.</text>
</comment>
<reference evidence="3" key="1">
    <citation type="journal article" date="2019" name="Int. J. Syst. Evol. Microbiol.">
        <title>The Global Catalogue of Microorganisms (GCM) 10K type strain sequencing project: providing services to taxonomists for standard genome sequencing and annotation.</title>
        <authorList>
            <consortium name="The Broad Institute Genomics Platform"/>
            <consortium name="The Broad Institute Genome Sequencing Center for Infectious Disease"/>
            <person name="Wu L."/>
            <person name="Ma J."/>
        </authorList>
    </citation>
    <scope>NUCLEOTIDE SEQUENCE [LARGE SCALE GENOMIC DNA]</scope>
    <source>
        <strain evidence="3">JCM 3369</strain>
    </source>
</reference>
<name>A0ABW2CLS8_9ACTN</name>
<proteinExistence type="predicted"/>
<evidence type="ECO:0000313" key="3">
    <source>
        <dbReference type="Proteomes" id="UP001596380"/>
    </source>
</evidence>
<sequence length="144" mass="15446">MGTIGVFVGSSLAIAMAAPAEAAPAAAGTAPVTVAAAQSYTYKPYMKATKVSGKWGARAYAKYKTLKSPAMKKVCLQVWAAAVHSDFPVTTACFKVYPYENATVSTSRFKCTVHPLYAKILAYDSKNKEMKSLRKNSVNYQVAC</sequence>